<dbReference type="RefSeq" id="WP_105357294.1">
    <property type="nucleotide sequence ID" value="NZ_PUIB01000021.1"/>
</dbReference>
<evidence type="ECO:0000256" key="1">
    <source>
        <dbReference type="SAM" id="Phobius"/>
    </source>
</evidence>
<feature type="transmembrane region" description="Helical" evidence="1">
    <location>
        <begin position="95"/>
        <end position="112"/>
    </location>
</feature>
<evidence type="ECO:0000313" key="3">
    <source>
        <dbReference type="Proteomes" id="UP000239388"/>
    </source>
</evidence>
<keyword evidence="1" id="KW-0472">Membrane</keyword>
<comment type="caution">
    <text evidence="2">The sequence shown here is derived from an EMBL/GenBank/DDBJ whole genome shotgun (WGS) entry which is preliminary data.</text>
</comment>
<feature type="transmembrane region" description="Helical" evidence="1">
    <location>
        <begin position="132"/>
        <end position="150"/>
    </location>
</feature>
<name>A0A2S8FD41_9BACT</name>
<keyword evidence="1" id="KW-1133">Transmembrane helix</keyword>
<feature type="transmembrane region" description="Helical" evidence="1">
    <location>
        <begin position="20"/>
        <end position="37"/>
    </location>
</feature>
<protein>
    <recommendedName>
        <fullName evidence="4">DUF5673 domain-containing protein</fullName>
    </recommendedName>
</protein>
<keyword evidence="1" id="KW-0812">Transmembrane</keyword>
<evidence type="ECO:0008006" key="4">
    <source>
        <dbReference type="Google" id="ProtNLM"/>
    </source>
</evidence>
<organism evidence="2 3">
    <name type="scientific">Blastopirellula marina</name>
    <dbReference type="NCBI Taxonomy" id="124"/>
    <lineage>
        <taxon>Bacteria</taxon>
        <taxon>Pseudomonadati</taxon>
        <taxon>Planctomycetota</taxon>
        <taxon>Planctomycetia</taxon>
        <taxon>Pirellulales</taxon>
        <taxon>Pirellulaceae</taxon>
        <taxon>Blastopirellula</taxon>
    </lineage>
</organism>
<dbReference type="AlphaFoldDB" id="A0A2S8FD41"/>
<dbReference type="OrthoDB" id="9880827at2"/>
<sequence>MPNSETAADARLQFRLRQAALAFGAAAIVLAIAAPWLRDFNAAQWLELGKVGLGIAGGWFLAYIGIRRNDQLVRRRNGSMLLDVGDKRSLRSSKLMLICILLLILPGSFQLVRHIQKYRQDAATTAAEDSYPYIFMALAITFQLCFIFCLNRSTRFSERGVSTGAKFIRWQNIKSYRWSAANPQQLRIGSQTEQLPPITIPPELREQVEGILRTHATGFIQSDNTSHSKD</sequence>
<dbReference type="Proteomes" id="UP000239388">
    <property type="component" value="Unassembled WGS sequence"/>
</dbReference>
<dbReference type="EMBL" id="PUIB01000021">
    <property type="protein sequence ID" value="PQO30091.1"/>
    <property type="molecule type" value="Genomic_DNA"/>
</dbReference>
<gene>
    <name evidence="2" type="ORF">C5Y98_21290</name>
</gene>
<feature type="transmembrane region" description="Helical" evidence="1">
    <location>
        <begin position="49"/>
        <end position="66"/>
    </location>
</feature>
<proteinExistence type="predicted"/>
<accession>A0A2S8FD41</accession>
<reference evidence="2 3" key="1">
    <citation type="submission" date="2018-02" db="EMBL/GenBank/DDBJ databases">
        <title>Comparative genomes isolates from brazilian mangrove.</title>
        <authorList>
            <person name="Araujo J.E."/>
            <person name="Taketani R.G."/>
            <person name="Silva M.C.P."/>
            <person name="Loureco M.V."/>
            <person name="Andreote F.D."/>
        </authorList>
    </citation>
    <scope>NUCLEOTIDE SEQUENCE [LARGE SCALE GENOMIC DNA]</scope>
    <source>
        <strain evidence="2 3">NAP PRIS-MGV</strain>
    </source>
</reference>
<evidence type="ECO:0000313" key="2">
    <source>
        <dbReference type="EMBL" id="PQO30091.1"/>
    </source>
</evidence>